<dbReference type="GO" id="GO:0010043">
    <property type="term" value="P:response to zinc ion"/>
    <property type="evidence" value="ECO:0007669"/>
    <property type="project" value="TreeGrafter"/>
</dbReference>
<evidence type="ECO:0000256" key="9">
    <source>
        <dbReference type="ARBA" id="ARBA00022906"/>
    </source>
</evidence>
<dbReference type="PANTHER" id="PTHR30477:SF23">
    <property type="entry name" value="HIGH-AFFINITY ZINC UPTAKE SYSTEM MEMBRANE PROTEIN ZNUB"/>
    <property type="match status" value="1"/>
</dbReference>
<evidence type="ECO:0000256" key="15">
    <source>
        <dbReference type="SAM" id="Phobius"/>
    </source>
</evidence>
<dbReference type="Proteomes" id="UP000255508">
    <property type="component" value="Unassembled WGS sequence"/>
</dbReference>
<evidence type="ECO:0000256" key="11">
    <source>
        <dbReference type="ARBA" id="ARBA00023065"/>
    </source>
</evidence>
<keyword evidence="6" id="KW-0997">Cell inner membrane</keyword>
<feature type="transmembrane region" description="Helical" evidence="15">
    <location>
        <begin position="6"/>
        <end position="28"/>
    </location>
</feature>
<keyword evidence="8" id="KW-0862">Zinc</keyword>
<evidence type="ECO:0000256" key="4">
    <source>
        <dbReference type="ARBA" id="ARBA00022448"/>
    </source>
</evidence>
<evidence type="ECO:0000256" key="3">
    <source>
        <dbReference type="ARBA" id="ARBA00008034"/>
    </source>
</evidence>
<keyword evidence="7 14" id="KW-0812">Transmembrane</keyword>
<comment type="subcellular location">
    <subcellularLocation>
        <location evidence="2">Cell inner membrane</location>
        <topology evidence="2">Multi-pass membrane protein</topology>
    </subcellularLocation>
    <subcellularLocation>
        <location evidence="14">Cell membrane</location>
        <topology evidence="14">Multi-pass membrane protein</topology>
    </subcellularLocation>
</comment>
<evidence type="ECO:0000256" key="12">
    <source>
        <dbReference type="ARBA" id="ARBA00023136"/>
    </source>
</evidence>
<feature type="transmembrane region" description="Helical" evidence="15">
    <location>
        <begin position="243"/>
        <end position="261"/>
    </location>
</feature>
<dbReference type="GO" id="GO:0043190">
    <property type="term" value="C:ATP-binding cassette (ABC) transporter complex"/>
    <property type="evidence" value="ECO:0007669"/>
    <property type="project" value="InterPro"/>
</dbReference>
<dbReference type="InterPro" id="IPR001626">
    <property type="entry name" value="ABC_TroCD"/>
</dbReference>
<name>A0A370DA84_9GAMM</name>
<comment type="caution">
    <text evidence="16">The sequence shown here is derived from an EMBL/GenBank/DDBJ whole genome shotgun (WGS) entry which is preliminary data.</text>
</comment>
<accession>A0A370DA84</accession>
<evidence type="ECO:0000256" key="2">
    <source>
        <dbReference type="ARBA" id="ARBA00004429"/>
    </source>
</evidence>
<dbReference type="SUPFAM" id="SSF81345">
    <property type="entry name" value="ABC transporter involved in vitamin B12 uptake, BtuC"/>
    <property type="match status" value="1"/>
</dbReference>
<dbReference type="InterPro" id="IPR037294">
    <property type="entry name" value="ABC_BtuC-like"/>
</dbReference>
<keyword evidence="9" id="KW-0864">Zinc transport</keyword>
<reference evidence="16 17" key="1">
    <citation type="journal article" date="2018" name="ISME J.">
        <title>Endosymbiont genomes yield clues of tubeworm success.</title>
        <authorList>
            <person name="Li Y."/>
            <person name="Liles M.R."/>
            <person name="Halanych K.M."/>
        </authorList>
    </citation>
    <scope>NUCLEOTIDE SEQUENCE [LARGE SCALE GENOMIC DNA]</scope>
    <source>
        <strain evidence="16">A1422</strain>
    </source>
</reference>
<keyword evidence="12 15" id="KW-0472">Membrane</keyword>
<evidence type="ECO:0000256" key="5">
    <source>
        <dbReference type="ARBA" id="ARBA00022475"/>
    </source>
</evidence>
<keyword evidence="4 14" id="KW-0813">Transport</keyword>
<evidence type="ECO:0000256" key="8">
    <source>
        <dbReference type="ARBA" id="ARBA00022833"/>
    </source>
</evidence>
<keyword evidence="10 15" id="KW-1133">Transmembrane helix</keyword>
<evidence type="ECO:0000313" key="17">
    <source>
        <dbReference type="Proteomes" id="UP000255508"/>
    </source>
</evidence>
<evidence type="ECO:0000256" key="6">
    <source>
        <dbReference type="ARBA" id="ARBA00022519"/>
    </source>
</evidence>
<dbReference type="AlphaFoldDB" id="A0A370DA84"/>
<feature type="transmembrane region" description="Helical" evidence="15">
    <location>
        <begin position="168"/>
        <end position="192"/>
    </location>
</feature>
<evidence type="ECO:0000256" key="7">
    <source>
        <dbReference type="ARBA" id="ARBA00022692"/>
    </source>
</evidence>
<dbReference type="GO" id="GO:0055085">
    <property type="term" value="P:transmembrane transport"/>
    <property type="evidence" value="ECO:0007669"/>
    <property type="project" value="InterPro"/>
</dbReference>
<dbReference type="EMBL" id="QFXD01000325">
    <property type="protein sequence ID" value="RDH81803.1"/>
    <property type="molecule type" value="Genomic_DNA"/>
</dbReference>
<keyword evidence="11" id="KW-0406">Ion transport</keyword>
<evidence type="ECO:0000256" key="10">
    <source>
        <dbReference type="ARBA" id="ARBA00022989"/>
    </source>
</evidence>
<keyword evidence="5" id="KW-1003">Cell membrane</keyword>
<organism evidence="16 17">
    <name type="scientific">endosymbiont of Lamellibrachia luymesi</name>
    <dbReference type="NCBI Taxonomy" id="2200907"/>
    <lineage>
        <taxon>Bacteria</taxon>
        <taxon>Pseudomonadati</taxon>
        <taxon>Pseudomonadota</taxon>
        <taxon>Gammaproteobacteria</taxon>
        <taxon>sulfur-oxidizing symbionts</taxon>
    </lineage>
</organism>
<comment type="similarity">
    <text evidence="3 14">Belongs to the ABC-3 integral membrane protein family.</text>
</comment>
<feature type="transmembrane region" description="Helical" evidence="15">
    <location>
        <begin position="128"/>
        <end position="148"/>
    </location>
</feature>
<evidence type="ECO:0000256" key="13">
    <source>
        <dbReference type="ARBA" id="ARBA00040080"/>
    </source>
</evidence>
<dbReference type="Pfam" id="PF00950">
    <property type="entry name" value="ABC-3"/>
    <property type="match status" value="1"/>
</dbReference>
<dbReference type="CDD" id="cd06550">
    <property type="entry name" value="TM_ABC_iron-siderophores_like"/>
    <property type="match status" value="1"/>
</dbReference>
<protein>
    <recommendedName>
        <fullName evidence="13">High-affinity zinc uptake system membrane protein ZnuB</fullName>
    </recommendedName>
</protein>
<evidence type="ECO:0000313" key="16">
    <source>
        <dbReference type="EMBL" id="RDH81803.1"/>
    </source>
</evidence>
<dbReference type="Gene3D" id="1.10.3470.10">
    <property type="entry name" value="ABC transporter involved in vitamin B12 uptake, BtuC"/>
    <property type="match status" value="1"/>
</dbReference>
<evidence type="ECO:0000256" key="14">
    <source>
        <dbReference type="RuleBase" id="RU003943"/>
    </source>
</evidence>
<comment type="function">
    <text evidence="1">Involved in the high-affinity zinc uptake transport system.</text>
</comment>
<dbReference type="FunFam" id="1.10.3470.10:FF:000002">
    <property type="entry name" value="Zinc ABC transporter permease subunit ZnuB"/>
    <property type="match status" value="1"/>
</dbReference>
<proteinExistence type="inferred from homology"/>
<dbReference type="GO" id="GO:0006829">
    <property type="term" value="P:zinc ion transport"/>
    <property type="evidence" value="ECO:0007669"/>
    <property type="project" value="UniProtKB-KW"/>
</dbReference>
<feature type="transmembrane region" description="Helical" evidence="15">
    <location>
        <begin position="40"/>
        <end position="73"/>
    </location>
</feature>
<gene>
    <name evidence="16" type="ORF">DIZ79_18290</name>
</gene>
<feature type="transmembrane region" description="Helical" evidence="15">
    <location>
        <begin position="213"/>
        <end position="231"/>
    </location>
</feature>
<sequence length="264" mass="28100">MDDFLLRALLAGLGVACLAGPLGAFVVWRRMAYFGEAMSHTALLGVGLGLLLGVSTQLSVMLVSVTLAVLLVAMQQQRQLASDTLLGIFAHTALSLGLVLLAFMETVRVDLMGYLFGDILAVSTFDLYWIYGGGLLVLIVLALIWRPLLALTVHEELARVEGVPVTQVRLLFMILIALVIAVSMKIVGILLITSMMIIPPAAARRFAVGPEQMALLAAAIGAVSVAVGLWGSLQWDTPTGPSMVVAAGLLFVLVQVSGLFFQRK</sequence>
<feature type="transmembrane region" description="Helical" evidence="15">
    <location>
        <begin position="85"/>
        <end position="107"/>
    </location>
</feature>
<dbReference type="PANTHER" id="PTHR30477">
    <property type="entry name" value="ABC-TRANSPORTER METAL-BINDING PROTEIN"/>
    <property type="match status" value="1"/>
</dbReference>
<evidence type="ECO:0000256" key="1">
    <source>
        <dbReference type="ARBA" id="ARBA00002313"/>
    </source>
</evidence>